<gene>
    <name evidence="2" type="ORF">EDD59_11830</name>
</gene>
<dbReference type="Gene3D" id="3.40.1710.10">
    <property type="entry name" value="abc type-2 transporter like domain"/>
    <property type="match status" value="1"/>
</dbReference>
<dbReference type="AlphaFoldDB" id="A0A4R3K3T1"/>
<protein>
    <submittedName>
        <fullName evidence="2">Uncharacterized protein</fullName>
    </submittedName>
</protein>
<dbReference type="OrthoDB" id="2057711at2"/>
<reference evidence="2 3" key="1">
    <citation type="submission" date="2019-03" db="EMBL/GenBank/DDBJ databases">
        <title>Genomic Encyclopedia of Type Strains, Phase IV (KMG-IV): sequencing the most valuable type-strain genomes for metagenomic binning, comparative biology and taxonomic classification.</title>
        <authorList>
            <person name="Goeker M."/>
        </authorList>
    </citation>
    <scope>NUCLEOTIDE SEQUENCE [LARGE SCALE GENOMIC DNA]</scope>
    <source>
        <strain evidence="2 3">DSM 29489</strain>
    </source>
</reference>
<feature type="coiled-coil region" evidence="1">
    <location>
        <begin position="300"/>
        <end position="331"/>
    </location>
</feature>
<dbReference type="RefSeq" id="WP_132382305.1">
    <property type="nucleotide sequence ID" value="NZ_DAIPCY010000044.1"/>
</dbReference>
<organism evidence="2 3">
    <name type="scientific">Muricomes intestini</name>
    <dbReference type="NCBI Taxonomy" id="1796634"/>
    <lineage>
        <taxon>Bacteria</taxon>
        <taxon>Bacillati</taxon>
        <taxon>Bacillota</taxon>
        <taxon>Clostridia</taxon>
        <taxon>Lachnospirales</taxon>
        <taxon>Lachnospiraceae</taxon>
        <taxon>Muricomes</taxon>
    </lineage>
</organism>
<evidence type="ECO:0000313" key="2">
    <source>
        <dbReference type="EMBL" id="TCS77301.1"/>
    </source>
</evidence>
<keyword evidence="1" id="KW-0175">Coiled coil</keyword>
<sequence>MKQKKIIQVITLVAIAIVFLGAGFALGRSGQSKEAAGDTVKVQESQYGAEAKEEKTSKKAGTRSVAVVNLDNGVEQNGSNINYAASLIQFPNNDFSYTSLEEARTGITSGTYAAYVIIPSAFSANIQSLNTTMTKSGITYELNQNLPEEDKLAALKQLNSFIQGMSDHVSILYMSGVMKEFHGAQDSALTVMANDKEDVDAISVISPHDLEKYVRFPQLAQPDMKVSALDIQGYITQNGELLERIRSEYEYVEEKGEEDKKELTAQGSAVSELFATTNDEIQNFDVTKGKDGNNVYDKGLNTVESTLQDYNEGIEESKNNIQKDVGDAEAELKTIESCWYGTKEGIRKYREGEDAEMNDAVNKLASILSSGIYEGTIEGSAPAYSVNDPGTGSITMDGTVYYIWDMATESLNEEGIESFLIDYTDALALTYTGTYSIGDEENKVPINNVDNIRSLINESILPTYDPSRFIKNPDENYTEGNSSKNNADVDDAFISIKSKLSFDTSADSGYKIDTVNSAEILDTVNKDIVAPLLRKTKKLKTEATANYNISAGELENFRNNVEVFNPLKYLDRGAIQSSYADMQSNGSDMQKTITERDASQSETLSNTYTTYAENQTKLQDNVKSATKASNEAVAEGLSGAKSVKVNNSAENQLLLQAFTQKLPYTRIGTLENTMAAEFIISPLYVSEEASAVDQAQADTQEKAAASVGAVSAVDDEKDDESNSSKAVPTLVVLLGVLLLGAAIGKTLSNRGAKDKNSTDIK</sequence>
<name>A0A4R3K3T1_9FIRM</name>
<dbReference type="Proteomes" id="UP000295726">
    <property type="component" value="Unassembled WGS sequence"/>
</dbReference>
<comment type="caution">
    <text evidence="2">The sequence shown here is derived from an EMBL/GenBank/DDBJ whole genome shotgun (WGS) entry which is preliminary data.</text>
</comment>
<proteinExistence type="predicted"/>
<evidence type="ECO:0000256" key="1">
    <source>
        <dbReference type="SAM" id="Coils"/>
    </source>
</evidence>
<accession>A0A4R3K3T1</accession>
<evidence type="ECO:0000313" key="3">
    <source>
        <dbReference type="Proteomes" id="UP000295726"/>
    </source>
</evidence>
<dbReference type="EMBL" id="SLZZ01000018">
    <property type="protein sequence ID" value="TCS77301.1"/>
    <property type="molecule type" value="Genomic_DNA"/>
</dbReference>
<keyword evidence="3" id="KW-1185">Reference proteome</keyword>